<keyword evidence="2" id="KW-1003">Cell membrane</keyword>
<protein>
    <submittedName>
        <fullName evidence="9">DUF4040 domain-containing protein</fullName>
    </submittedName>
</protein>
<feature type="transmembrane region" description="Helical" evidence="6">
    <location>
        <begin position="56"/>
        <end position="74"/>
    </location>
</feature>
<dbReference type="InterPro" id="IPR025383">
    <property type="entry name" value="MrpA_C/MbhD"/>
</dbReference>
<evidence type="ECO:0000313" key="8">
    <source>
        <dbReference type="EMBL" id="HFQ78914.1"/>
    </source>
</evidence>
<evidence type="ECO:0000259" key="7">
    <source>
        <dbReference type="Pfam" id="PF13244"/>
    </source>
</evidence>
<evidence type="ECO:0000256" key="4">
    <source>
        <dbReference type="ARBA" id="ARBA00022989"/>
    </source>
</evidence>
<keyword evidence="3 6" id="KW-0812">Transmembrane</keyword>
<evidence type="ECO:0000313" key="9">
    <source>
        <dbReference type="EMBL" id="HGT98280.1"/>
    </source>
</evidence>
<comment type="subcellular location">
    <subcellularLocation>
        <location evidence="1">Cell membrane</location>
        <topology evidence="1">Multi-pass membrane protein</topology>
    </subcellularLocation>
</comment>
<dbReference type="EMBL" id="DTDH01000073">
    <property type="protein sequence ID" value="HGT98280.1"/>
    <property type="molecule type" value="Genomic_DNA"/>
</dbReference>
<evidence type="ECO:0000256" key="3">
    <source>
        <dbReference type="ARBA" id="ARBA00022692"/>
    </source>
</evidence>
<reference evidence="9" key="1">
    <citation type="journal article" date="2020" name="mSystems">
        <title>Genome- and Community-Level Interaction Insights into Carbon Utilization and Element Cycling Functions of Hydrothermarchaeota in Hydrothermal Sediment.</title>
        <authorList>
            <person name="Zhou Z."/>
            <person name="Liu Y."/>
            <person name="Xu W."/>
            <person name="Pan J."/>
            <person name="Luo Z.H."/>
            <person name="Li M."/>
        </authorList>
    </citation>
    <scope>NUCLEOTIDE SEQUENCE [LARGE SCALE GENOMIC DNA]</scope>
    <source>
        <strain evidence="8">SpSt-629</strain>
        <strain evidence="9">SpSt-688</strain>
    </source>
</reference>
<comment type="caution">
    <text evidence="9">The sequence shown here is derived from an EMBL/GenBank/DDBJ whole genome shotgun (WGS) entry which is preliminary data.</text>
</comment>
<dbReference type="Pfam" id="PF13244">
    <property type="entry name" value="MbhD"/>
    <property type="match status" value="1"/>
</dbReference>
<proteinExistence type="predicted"/>
<feature type="transmembrane region" description="Helical" evidence="6">
    <location>
        <begin position="28"/>
        <end position="49"/>
    </location>
</feature>
<organism evidence="9">
    <name type="scientific">Ignisphaera aggregans</name>
    <dbReference type="NCBI Taxonomy" id="334771"/>
    <lineage>
        <taxon>Archaea</taxon>
        <taxon>Thermoproteota</taxon>
        <taxon>Thermoprotei</taxon>
        <taxon>Desulfurococcales</taxon>
        <taxon>Desulfurococcaceae</taxon>
        <taxon>Ignisphaera</taxon>
    </lineage>
</organism>
<sequence>MILPLLVVLIASFFSVVAAYLTVVEKDLLTAVVYLSLLGVCYTIIYYVLMAPDIALVYIPISTVILPVVLIIVLRKTKRYEE</sequence>
<dbReference type="GO" id="GO:0005886">
    <property type="term" value="C:plasma membrane"/>
    <property type="evidence" value="ECO:0007669"/>
    <property type="project" value="UniProtKB-SubCell"/>
</dbReference>
<feature type="domain" description="MrpA C-terminal/MbhD" evidence="7">
    <location>
        <begin position="14"/>
        <end position="79"/>
    </location>
</feature>
<evidence type="ECO:0000256" key="2">
    <source>
        <dbReference type="ARBA" id="ARBA00022475"/>
    </source>
</evidence>
<evidence type="ECO:0000256" key="6">
    <source>
        <dbReference type="SAM" id="Phobius"/>
    </source>
</evidence>
<dbReference type="AlphaFoldDB" id="A0A7J3MXV6"/>
<name>A0A7J3MXV6_9CREN</name>
<evidence type="ECO:0000256" key="5">
    <source>
        <dbReference type="ARBA" id="ARBA00023136"/>
    </source>
</evidence>
<dbReference type="EMBL" id="DTAU01000086">
    <property type="protein sequence ID" value="HFQ78914.1"/>
    <property type="molecule type" value="Genomic_DNA"/>
</dbReference>
<evidence type="ECO:0000256" key="1">
    <source>
        <dbReference type="ARBA" id="ARBA00004651"/>
    </source>
</evidence>
<gene>
    <name evidence="8" type="ORF">ENT99_04325</name>
    <name evidence="9" type="ORF">ENU64_02455</name>
</gene>
<keyword evidence="4 6" id="KW-1133">Transmembrane helix</keyword>
<keyword evidence="5 6" id="KW-0472">Membrane</keyword>
<accession>A0A7J3MXV6</accession>